<dbReference type="CDD" id="cd12148">
    <property type="entry name" value="fungal_TF_MHR"/>
    <property type="match status" value="1"/>
</dbReference>
<dbReference type="SUPFAM" id="SSF57701">
    <property type="entry name" value="Zn2/Cys6 DNA-binding domain"/>
    <property type="match status" value="1"/>
</dbReference>
<dbReference type="Gene3D" id="4.10.240.10">
    <property type="entry name" value="Zn(2)-C6 fungal-type DNA-binding domain"/>
    <property type="match status" value="1"/>
</dbReference>
<comment type="subcellular location">
    <subcellularLocation>
        <location evidence="1">Nucleus</location>
    </subcellularLocation>
</comment>
<evidence type="ECO:0000313" key="5">
    <source>
        <dbReference type="EMBL" id="KAK7423525.1"/>
    </source>
</evidence>
<evidence type="ECO:0000256" key="2">
    <source>
        <dbReference type="ARBA" id="ARBA00022723"/>
    </source>
</evidence>
<comment type="caution">
    <text evidence="5">The sequence shown here is derived from an EMBL/GenBank/DDBJ whole genome shotgun (WGS) entry which is preliminary data.</text>
</comment>
<dbReference type="InterPro" id="IPR036864">
    <property type="entry name" value="Zn2-C6_fun-type_DNA-bd_sf"/>
</dbReference>
<sequence>MADQNLAQFTNNFRVSKSRRVKRNRQTVSCTTCRARKSRCDRQQPCGACEKRGDGAICRFDSSPRGGPTTGGRREIQSRLRKLEDMVRGILDQATPSEGIRSDLVVTDEENRLATDTQVSSSSGQTSHHIRTSWEPVMDSIQDIRRAVEAEDRLAIPQPGTTLGPDVAFGCLSPVTTNEVLQILPSRQAADRAIAAYFNAKYVAVPFIHTHQFRRQYEAFWEHPESSNLLWASILFSILGVGTMVVTAKSNLTAEVLSDSKQYVAMSARCLVSGQYSKGEDFSVEALVMHAHTRYILRVEDGIPLSSLYGLAVRLAQRRGYHRDLGEIPLAISPFEAEMRRRVWFVIESYDLLFSFEQGVPPLIHEDTCDTGHPLNLADDDFDEDTICLCPRLPTEPLPILAYICQSKLLPCLRRIICHGLGISPCTYGNAELLSKELEKWHATIPPCLRARSIQNTAFTDPNYTVMQRIMLELIRY</sequence>
<dbReference type="Pfam" id="PF04082">
    <property type="entry name" value="Fungal_trans"/>
    <property type="match status" value="1"/>
</dbReference>
<dbReference type="PANTHER" id="PTHR31001">
    <property type="entry name" value="UNCHARACTERIZED TRANSCRIPTIONAL REGULATORY PROTEIN"/>
    <property type="match status" value="1"/>
</dbReference>
<dbReference type="SMART" id="SM00066">
    <property type="entry name" value="GAL4"/>
    <property type="match status" value="1"/>
</dbReference>
<proteinExistence type="predicted"/>
<dbReference type="PROSITE" id="PS50048">
    <property type="entry name" value="ZN2_CY6_FUNGAL_2"/>
    <property type="match status" value="1"/>
</dbReference>
<dbReference type="InterPro" id="IPR050613">
    <property type="entry name" value="Sec_Metabolite_Reg"/>
</dbReference>
<dbReference type="PANTHER" id="PTHR31001:SF49">
    <property type="entry name" value="ZN(II)2CYS6 TRANSCRIPTION FACTOR (EUROFUNG)"/>
    <property type="match status" value="1"/>
</dbReference>
<feature type="domain" description="Zn(2)-C6 fungal-type" evidence="4">
    <location>
        <begin position="29"/>
        <end position="60"/>
    </location>
</feature>
<organism evidence="5 6">
    <name type="scientific">Neonectria punicea</name>
    <dbReference type="NCBI Taxonomy" id="979145"/>
    <lineage>
        <taxon>Eukaryota</taxon>
        <taxon>Fungi</taxon>
        <taxon>Dikarya</taxon>
        <taxon>Ascomycota</taxon>
        <taxon>Pezizomycotina</taxon>
        <taxon>Sordariomycetes</taxon>
        <taxon>Hypocreomycetidae</taxon>
        <taxon>Hypocreales</taxon>
        <taxon>Nectriaceae</taxon>
        <taxon>Neonectria</taxon>
    </lineage>
</organism>
<evidence type="ECO:0000313" key="6">
    <source>
        <dbReference type="Proteomes" id="UP001498476"/>
    </source>
</evidence>
<gene>
    <name evidence="5" type="ORF">QQX98_000983</name>
</gene>
<dbReference type="EMBL" id="JAZAVJ010000009">
    <property type="protein sequence ID" value="KAK7423525.1"/>
    <property type="molecule type" value="Genomic_DNA"/>
</dbReference>
<dbReference type="InterPro" id="IPR001138">
    <property type="entry name" value="Zn2Cys6_DnaBD"/>
</dbReference>
<dbReference type="Pfam" id="PF00172">
    <property type="entry name" value="Zn_clus"/>
    <property type="match status" value="1"/>
</dbReference>
<evidence type="ECO:0000256" key="1">
    <source>
        <dbReference type="ARBA" id="ARBA00004123"/>
    </source>
</evidence>
<protein>
    <recommendedName>
        <fullName evidence="4">Zn(2)-C6 fungal-type domain-containing protein</fullName>
    </recommendedName>
</protein>
<dbReference type="PROSITE" id="PS00463">
    <property type="entry name" value="ZN2_CY6_FUNGAL_1"/>
    <property type="match status" value="1"/>
</dbReference>
<reference evidence="5 6" key="1">
    <citation type="journal article" date="2025" name="Microbiol. Resour. Announc.">
        <title>Draft genome sequences for Neonectria magnoliae and Neonectria punicea, canker pathogens of Liriodendron tulipifera and Acer saccharum in West Virginia.</title>
        <authorList>
            <person name="Petronek H.M."/>
            <person name="Kasson M.T."/>
            <person name="Metheny A.M."/>
            <person name="Stauder C.M."/>
            <person name="Lovett B."/>
            <person name="Lynch S.C."/>
            <person name="Garnas J.R."/>
            <person name="Kasson L.R."/>
            <person name="Stajich J.E."/>
        </authorList>
    </citation>
    <scope>NUCLEOTIDE SEQUENCE [LARGE SCALE GENOMIC DNA]</scope>
    <source>
        <strain evidence="5 6">NRRL 64653</strain>
    </source>
</reference>
<dbReference type="InterPro" id="IPR007219">
    <property type="entry name" value="XnlR_reg_dom"/>
</dbReference>
<dbReference type="SMART" id="SM00906">
    <property type="entry name" value="Fungal_trans"/>
    <property type="match status" value="1"/>
</dbReference>
<keyword evidence="6" id="KW-1185">Reference proteome</keyword>
<dbReference type="Proteomes" id="UP001498476">
    <property type="component" value="Unassembled WGS sequence"/>
</dbReference>
<evidence type="ECO:0000259" key="4">
    <source>
        <dbReference type="PROSITE" id="PS50048"/>
    </source>
</evidence>
<evidence type="ECO:0000256" key="3">
    <source>
        <dbReference type="ARBA" id="ARBA00023242"/>
    </source>
</evidence>
<name>A0ABR1HQL6_9HYPO</name>
<keyword evidence="2" id="KW-0479">Metal-binding</keyword>
<keyword evidence="3" id="KW-0539">Nucleus</keyword>
<accession>A0ABR1HQL6</accession>
<dbReference type="CDD" id="cd00067">
    <property type="entry name" value="GAL4"/>
    <property type="match status" value="1"/>
</dbReference>